<dbReference type="AlphaFoldDB" id="A0A1D8FWC6"/>
<dbReference type="STRING" id="285473.A4G23_00282"/>
<dbReference type="KEGG" id="srn:A4G23_00282"/>
<dbReference type="SUPFAM" id="SSF69318">
    <property type="entry name" value="Integrin alpha N-terminal domain"/>
    <property type="match status" value="1"/>
</dbReference>
<dbReference type="Gene3D" id="2.115.10.10">
    <property type="entry name" value="Tachylectin 2"/>
    <property type="match status" value="1"/>
</dbReference>
<dbReference type="EMBL" id="CP017316">
    <property type="protein sequence ID" value="AOT57493.1"/>
    <property type="molecule type" value="Genomic_DNA"/>
</dbReference>
<name>A0A1D8FWC6_9ACTN</name>
<dbReference type="InterPro" id="IPR028994">
    <property type="entry name" value="Integrin_alpha_N"/>
</dbReference>
<dbReference type="Pfam" id="PF13517">
    <property type="entry name" value="FG-GAP_3"/>
    <property type="match status" value="1"/>
</dbReference>
<evidence type="ECO:0000313" key="3">
    <source>
        <dbReference type="Proteomes" id="UP000095349"/>
    </source>
</evidence>
<proteinExistence type="predicted"/>
<organism evidence="2 3">
    <name type="scientific">Streptomyces rubrolavendulae</name>
    <dbReference type="NCBI Taxonomy" id="285473"/>
    <lineage>
        <taxon>Bacteria</taxon>
        <taxon>Bacillati</taxon>
        <taxon>Actinomycetota</taxon>
        <taxon>Actinomycetes</taxon>
        <taxon>Kitasatosporales</taxon>
        <taxon>Streptomycetaceae</taxon>
        <taxon>Streptomyces</taxon>
    </lineage>
</organism>
<reference evidence="2 3" key="1">
    <citation type="submission" date="2016-09" db="EMBL/GenBank/DDBJ databases">
        <title>Streptomyces rubrolavendulae MJM4426 Genome sequencing and assembly.</title>
        <authorList>
            <person name="Kim J.-G."/>
        </authorList>
    </citation>
    <scope>NUCLEOTIDE SEQUENCE [LARGE SCALE GENOMIC DNA]</scope>
    <source>
        <strain evidence="2 3">MJM4426</strain>
    </source>
</reference>
<dbReference type="Proteomes" id="UP000095349">
    <property type="component" value="Chromosome"/>
</dbReference>
<evidence type="ECO:0000313" key="2">
    <source>
        <dbReference type="EMBL" id="AOT57493.1"/>
    </source>
</evidence>
<accession>A0A1D8FWC6</accession>
<protein>
    <submittedName>
        <fullName evidence="2">FG-GAP repeat protein</fullName>
    </submittedName>
</protein>
<keyword evidence="3" id="KW-1185">Reference proteome</keyword>
<evidence type="ECO:0000256" key="1">
    <source>
        <dbReference type="ARBA" id="ARBA00022729"/>
    </source>
</evidence>
<sequence>MPLPADTVDAAEIVHVFGSGDVVRGILHWGRRRLGVAGAVGALLATGVAGAGAHAAEGGAGTVALTTPGLAVGGQVVHTVTVEAPESGVLTVGFATADDQRPWGQQDEWTHGVTISGPDGVAQPCTYPSYEVLTGQVRCELPAGTHTLTYRVRATGPSWHLVADARFASASGTADASATGRFDVTGGAVVPMDWDVLARDGSGAVRAYSHYSGEWGRFDIEWGRPLGVDWGRYDRLAKLAPIDVRGRGGDVVARDASGVLWYHRLAGTGRTAFETPVRVGSGWGAYRSIRGAGDVTGDGRHDLLAVDGSGVLWLYRGTGDPARPFEARRQAGTGWGVYTSLTGGLDVTGDRRADLIARDSAGALWLYRGTGDGDAPLRSRARIGTGWNVYDTLVPYGDVTADGNPELLARDPSGVLWMYRGTGDASVPFEARVQVARYWDGFDAVL</sequence>
<keyword evidence="1" id="KW-0732">Signal</keyword>
<dbReference type="PATRIC" id="fig|285473.5.peg.305"/>
<gene>
    <name evidence="2" type="ORF">A4G23_00282</name>
</gene>
<dbReference type="InterPro" id="IPR013517">
    <property type="entry name" value="FG-GAP"/>
</dbReference>